<dbReference type="InterPro" id="IPR053745">
    <property type="entry name" value="Viral_Tail_Comp_sf"/>
</dbReference>
<protein>
    <recommendedName>
        <fullName evidence="3">Phage protein</fullName>
    </recommendedName>
</protein>
<dbReference type="AlphaFoldDB" id="A0A1Q2C827"/>
<dbReference type="InterPro" id="IPR049254">
    <property type="entry name" value="Phage_tail_terminator"/>
</dbReference>
<sequence>MITIDDMKKAVVAALNENFGYPCYEFGVVEQMEYPCFFVRITENGELYTKNRYQQRYAVEIVLMHERGEHGQEIKVLKDIEKIKQIFLFAMQTEKKKVPIMNFEMEYTGERGNVPRITFDSEFLDNLYKPSDAPLMKELEMKEDLNDGNAKH</sequence>
<accession>A0A1Q2C827</accession>
<gene>
    <name evidence="1" type="ORF">DO83_10040</name>
</gene>
<evidence type="ECO:0000313" key="2">
    <source>
        <dbReference type="Proteomes" id="UP000188159"/>
    </source>
</evidence>
<name>A0A1Q2C827_ANAHA</name>
<evidence type="ECO:0000313" key="1">
    <source>
        <dbReference type="EMBL" id="AQP39888.1"/>
    </source>
</evidence>
<dbReference type="EMBL" id="CP012098">
    <property type="protein sequence ID" value="AQP39888.1"/>
    <property type="molecule type" value="Genomic_DNA"/>
</dbReference>
<evidence type="ECO:0008006" key="3">
    <source>
        <dbReference type="Google" id="ProtNLM"/>
    </source>
</evidence>
<reference evidence="1 2" key="1">
    <citation type="journal article" date="2016" name="Sci. Rep.">
        <title>Accelerated dysbiosis of gut microbiota during aggravation of DSS-induced colitis by a butyrate-producing bacterium.</title>
        <authorList>
            <person name="Zhang Q."/>
            <person name="Wu Y."/>
            <person name="Wang J."/>
            <person name="Wu G."/>
            <person name="Long W."/>
            <person name="Xue Z."/>
            <person name="Wang L."/>
            <person name="Zhang X."/>
            <person name="Pang X."/>
            <person name="Zhao Y."/>
            <person name="Zhao L."/>
            <person name="Zhang C."/>
        </authorList>
    </citation>
    <scope>NUCLEOTIDE SEQUENCE [LARGE SCALE GENOMIC DNA]</scope>
    <source>
        <strain evidence="1 2">BPB5</strain>
    </source>
</reference>
<dbReference type="Gene3D" id="3.30.2000.30">
    <property type="match status" value="1"/>
</dbReference>
<proteinExistence type="predicted"/>
<dbReference type="Proteomes" id="UP000188159">
    <property type="component" value="Chromosome"/>
</dbReference>
<organism evidence="1 2">
    <name type="scientific">Anaerostipes hadrus</name>
    <dbReference type="NCBI Taxonomy" id="649756"/>
    <lineage>
        <taxon>Bacteria</taxon>
        <taxon>Bacillati</taxon>
        <taxon>Bacillota</taxon>
        <taxon>Clostridia</taxon>
        <taxon>Lachnospirales</taxon>
        <taxon>Lachnospiraceae</taxon>
        <taxon>Anaerostipes</taxon>
    </lineage>
</organism>
<dbReference type="Pfam" id="PF20765">
    <property type="entry name" value="Phage_tail_terminator_8"/>
    <property type="match status" value="1"/>
</dbReference>
<dbReference type="RefSeq" id="WP_077326749.1">
    <property type="nucleotide sequence ID" value="NZ_BAABXM010000001.1"/>
</dbReference>